<name>A0AAU6W1C1_9CAUD</name>
<dbReference type="EMBL" id="PP179318">
    <property type="protein sequence ID" value="XAI70135.1"/>
    <property type="molecule type" value="Genomic_DNA"/>
</dbReference>
<organism evidence="1">
    <name type="scientific">Pseudomonas phage Nican01</name>
    <dbReference type="NCBI Taxonomy" id="3138540"/>
    <lineage>
        <taxon>Viruses</taxon>
        <taxon>Duplodnaviria</taxon>
        <taxon>Heunggongvirae</taxon>
        <taxon>Uroviricota</taxon>
        <taxon>Caudoviricetes</taxon>
        <taxon>Nickievirus</taxon>
    </lineage>
</organism>
<sequence>MTFTATKPKCVETNNGVAWATVIKKNGVVLAHVSNDGRGACDDHEWLDKSEADAFIAEAEAFNAKLKENLYAGFAKKDHRGQPGADFCSAYVESLMQQAESDAKFAADCKKHIVVQLEGQPGYSMVKNKRPTPELVAQLKKQYPGIKILNPGFDK</sequence>
<evidence type="ECO:0000313" key="1">
    <source>
        <dbReference type="EMBL" id="XAI70135.1"/>
    </source>
</evidence>
<protein>
    <submittedName>
        <fullName evidence="1">Uncharacterized protein</fullName>
    </submittedName>
</protein>
<proteinExistence type="predicted"/>
<accession>A0AAU6W1C1</accession>
<reference evidence="1" key="1">
    <citation type="journal article" date="2024" name="J. Gen. Virol.">
        <title>Novel phages of Pseudomonas syringae unveil numerous potential auxiliary metabolic genes.</title>
        <authorList>
            <person name="Feltin C."/>
            <person name="Garneau J.R."/>
            <person name="Morris C.E."/>
            <person name="Berard A."/>
            <person name="Torres-Barcelo C."/>
        </authorList>
    </citation>
    <scope>NUCLEOTIDE SEQUENCE</scope>
</reference>
<gene>
    <name evidence="1" type="ORF">Nican01_00122</name>
</gene>